<organism evidence="1 2">
    <name type="scientific">Lindgomyces ingoldianus</name>
    <dbReference type="NCBI Taxonomy" id="673940"/>
    <lineage>
        <taxon>Eukaryota</taxon>
        <taxon>Fungi</taxon>
        <taxon>Dikarya</taxon>
        <taxon>Ascomycota</taxon>
        <taxon>Pezizomycotina</taxon>
        <taxon>Dothideomycetes</taxon>
        <taxon>Pleosporomycetidae</taxon>
        <taxon>Pleosporales</taxon>
        <taxon>Lindgomycetaceae</taxon>
        <taxon>Lindgomyces</taxon>
    </lineage>
</organism>
<dbReference type="Proteomes" id="UP000799755">
    <property type="component" value="Unassembled WGS sequence"/>
</dbReference>
<accession>A0ACB6RD63</accession>
<sequence length="368" mass="42813">MSTHLPLRVLRRPPGPSTRQCIFFPQPVHSRARRPPTIPTHLYRNISSTPAFQKTKPLMDPSQIRAATKNQKSMAPASAIQEQIDNPDFMPDEHGLLPGTIIRPSWRELPNPFTEPKNRAYYEWRWLKARITDLFSRFVYKFRVRKGKGRPKLSRKSALADAKVAYEEMWKRFADKDEKALQEICLSSIMKPLITHLAARPATQTITWRLLKHHRSPVIVSNRSYKFSQRGFEESAMRQITIRFRTRQLITTYDKPKVVPTSRGKQKYNPLQSLARPANINPVDADVLWTPSGPKPREEVEGDGGPSISRIEKDVDEYVVFQRMMKRGKEEEWKIWGWATPTDLKSIKEEDEFMRKMEEFNLAHPDAV</sequence>
<keyword evidence="2" id="KW-1185">Reference proteome</keyword>
<protein>
    <submittedName>
        <fullName evidence="1">Uncharacterized protein</fullName>
    </submittedName>
</protein>
<comment type="caution">
    <text evidence="1">The sequence shown here is derived from an EMBL/GenBank/DDBJ whole genome shotgun (WGS) entry which is preliminary data.</text>
</comment>
<dbReference type="EMBL" id="MU003493">
    <property type="protein sequence ID" value="KAF2477274.1"/>
    <property type="molecule type" value="Genomic_DNA"/>
</dbReference>
<evidence type="ECO:0000313" key="2">
    <source>
        <dbReference type="Proteomes" id="UP000799755"/>
    </source>
</evidence>
<gene>
    <name evidence="1" type="ORF">BDR25DRAFT_300262</name>
</gene>
<proteinExistence type="predicted"/>
<reference evidence="1" key="1">
    <citation type="journal article" date="2020" name="Stud. Mycol.">
        <title>101 Dothideomycetes genomes: a test case for predicting lifestyles and emergence of pathogens.</title>
        <authorList>
            <person name="Haridas S."/>
            <person name="Albert R."/>
            <person name="Binder M."/>
            <person name="Bloem J."/>
            <person name="Labutti K."/>
            <person name="Salamov A."/>
            <person name="Andreopoulos B."/>
            <person name="Baker S."/>
            <person name="Barry K."/>
            <person name="Bills G."/>
            <person name="Bluhm B."/>
            <person name="Cannon C."/>
            <person name="Castanera R."/>
            <person name="Culley D."/>
            <person name="Daum C."/>
            <person name="Ezra D."/>
            <person name="Gonzalez J."/>
            <person name="Henrissat B."/>
            <person name="Kuo A."/>
            <person name="Liang C."/>
            <person name="Lipzen A."/>
            <person name="Lutzoni F."/>
            <person name="Magnuson J."/>
            <person name="Mondo S."/>
            <person name="Nolan M."/>
            <person name="Ohm R."/>
            <person name="Pangilinan J."/>
            <person name="Park H.-J."/>
            <person name="Ramirez L."/>
            <person name="Alfaro M."/>
            <person name="Sun H."/>
            <person name="Tritt A."/>
            <person name="Yoshinaga Y."/>
            <person name="Zwiers L.-H."/>
            <person name="Turgeon B."/>
            <person name="Goodwin S."/>
            <person name="Spatafora J."/>
            <person name="Crous P."/>
            <person name="Grigoriev I."/>
        </authorList>
    </citation>
    <scope>NUCLEOTIDE SEQUENCE</scope>
    <source>
        <strain evidence="1">ATCC 200398</strain>
    </source>
</reference>
<evidence type="ECO:0000313" key="1">
    <source>
        <dbReference type="EMBL" id="KAF2477274.1"/>
    </source>
</evidence>
<name>A0ACB6RD63_9PLEO</name>